<gene>
    <name evidence="2" type="ORF">Cvel_20308.t1.CR1</name>
</gene>
<organism evidence="2">
    <name type="scientific">Chromera velia CCMP2878</name>
    <dbReference type="NCBI Taxonomy" id="1169474"/>
    <lineage>
        <taxon>Eukaryota</taxon>
        <taxon>Sar</taxon>
        <taxon>Alveolata</taxon>
        <taxon>Colpodellida</taxon>
        <taxon>Chromeraceae</taxon>
        <taxon>Chromera</taxon>
    </lineage>
</organism>
<feature type="region of interest" description="Disordered" evidence="1">
    <location>
        <begin position="393"/>
        <end position="416"/>
    </location>
</feature>
<accession>A0A0G4G536</accession>
<proteinExistence type="predicted"/>
<sequence length="711" mass="76351">MDEPRVPFLRLQFDERLGFHSQDISAAAAALKAHLFLTSDLWELKLWDVDSRALLCTRATFSGEQQKEAEREKAATGKSTFEVKPPIARPLVSLISAHSAAMKAGSGKKDEDETEAGGEEELGDGASSSRGVPRRHTVVSRRASVTPSLQVPGNRRASVGTALTPPATPRPAPRILDVCVFQHRAEVACAFDSRQIVIWGCARTHGRGGDGAEGAAVVSRLSGNAEEKAKHLLSPGREKEVSGDEGEIILSPSVCVEVEREKGVVETLSAVEFHDVLVGVTDFSECLLWNVVVRHQGRVPRVCTEALELAKQMRGRARTLQMVGDSVLPSTGGLKADGVVSSMNAAKGVVLDAFRLQEQVALLQGEDNWPPFKGPFGVRRPPFQRLALFAKEKEKPGTAAQGRQRGQTPGDHQVSSGGVAGNYSTLMIAFRHQVLKLRVCALAEDFFHLEAIPTSLQRCVLPAPRLGFPLTGPLGHAVVAWFTGSNMLGLVGVRPPITGDEYCLTEYTDAYDSLIRKMSIDGPGKKRGGQKKNNFFLSFCDTITATRSRIKSHSLVDNSIGMCLPDDGQSTGSALAGVLLGSRAGAVRFFDDDEFDDRLPRGVAPFGAHHQLEDKKSRAVEVVALDLEADSLVCGFADGAIELFELVGGRRRFKGGEEGEGGGGAFGMGPADSTADEAIRERWGFAALQVRCMKGIFCGFAGVCSEVSLLL</sequence>
<feature type="compositionally biased region" description="Acidic residues" evidence="1">
    <location>
        <begin position="112"/>
        <end position="123"/>
    </location>
</feature>
<evidence type="ECO:0000313" key="2">
    <source>
        <dbReference type="EMBL" id="CEM23543.1"/>
    </source>
</evidence>
<dbReference type="VEuPathDB" id="CryptoDB:Cvel_20308"/>
<protein>
    <submittedName>
        <fullName evidence="2">Uncharacterized protein</fullName>
    </submittedName>
</protein>
<feature type="compositionally biased region" description="Basic and acidic residues" evidence="1">
    <location>
        <begin position="65"/>
        <end position="75"/>
    </location>
</feature>
<name>A0A0G4G536_9ALVE</name>
<dbReference type="AlphaFoldDB" id="A0A0G4G536"/>
<dbReference type="EMBL" id="CDMZ01000897">
    <property type="protein sequence ID" value="CEM23543.1"/>
    <property type="molecule type" value="Genomic_DNA"/>
</dbReference>
<reference evidence="2" key="1">
    <citation type="submission" date="2014-11" db="EMBL/GenBank/DDBJ databases">
        <authorList>
            <person name="Otto D Thomas"/>
            <person name="Naeem Raeece"/>
        </authorList>
    </citation>
    <scope>NUCLEOTIDE SEQUENCE</scope>
</reference>
<feature type="region of interest" description="Disordered" evidence="1">
    <location>
        <begin position="62"/>
        <end position="81"/>
    </location>
</feature>
<feature type="region of interest" description="Disordered" evidence="1">
    <location>
        <begin position="102"/>
        <end position="169"/>
    </location>
</feature>
<evidence type="ECO:0000256" key="1">
    <source>
        <dbReference type="SAM" id="MobiDB-lite"/>
    </source>
</evidence>